<dbReference type="EMBL" id="FNAL01000007">
    <property type="protein sequence ID" value="SDD72556.1"/>
    <property type="molecule type" value="Genomic_DNA"/>
</dbReference>
<gene>
    <name evidence="1" type="ORF">GCM10007915_23830</name>
    <name evidence="2" type="ORF">SAMN05660405_01158</name>
</gene>
<keyword evidence="4" id="KW-1185">Reference proteome</keyword>
<evidence type="ECO:0000313" key="3">
    <source>
        <dbReference type="Proteomes" id="UP000198501"/>
    </source>
</evidence>
<reference evidence="1" key="4">
    <citation type="submission" date="2023-01" db="EMBL/GenBank/DDBJ databases">
        <title>Draft genome sequence of Psychrobacter pacificensis strain NBRC 103191.</title>
        <authorList>
            <person name="Sun Q."/>
            <person name="Mori K."/>
        </authorList>
    </citation>
    <scope>NUCLEOTIDE SEQUENCE</scope>
    <source>
        <strain evidence="1">NBRC 103191</strain>
    </source>
</reference>
<protein>
    <recommendedName>
        <fullName evidence="5">PD(D/E)XK endonuclease domain-containing protein</fullName>
    </recommendedName>
</protein>
<name>A0A1G6X5L5_9GAMM</name>
<sequence>MSKHYEHSSFREKLIEHLFIGEMLKLSWQKDDCQLEVMKPEVDNAGCDIVLEENNIIRHIQLKTSKLGAKKSGQNVNVRLANKPSGCIVWIEFDEHTLGLCSFYFFGSEAGKPLTGLENAKIAKHTKANADGIKAERPNIRTINRGRFDRYDSIEALYDVLFVPKS</sequence>
<dbReference type="Proteomes" id="UP000198501">
    <property type="component" value="Unassembled WGS sequence"/>
</dbReference>
<dbReference type="AlphaFoldDB" id="A0A1G6X5L5"/>
<evidence type="ECO:0000313" key="2">
    <source>
        <dbReference type="EMBL" id="SDD72556.1"/>
    </source>
</evidence>
<reference evidence="2 3" key="2">
    <citation type="submission" date="2016-10" db="EMBL/GenBank/DDBJ databases">
        <authorList>
            <person name="de Groot N.N."/>
        </authorList>
    </citation>
    <scope>NUCLEOTIDE SEQUENCE [LARGE SCALE GENOMIC DNA]</scope>
    <source>
        <strain evidence="2 3">DSM 23406</strain>
    </source>
</reference>
<reference evidence="4" key="3">
    <citation type="journal article" date="2019" name="Int. J. Syst. Evol. Microbiol.">
        <title>The Global Catalogue of Microorganisms (GCM) 10K type strain sequencing project: providing services to taxonomists for standard genome sequencing and annotation.</title>
        <authorList>
            <consortium name="The Broad Institute Genomics Platform"/>
            <consortium name="The Broad Institute Genome Sequencing Center for Infectious Disease"/>
            <person name="Wu L."/>
            <person name="Ma J."/>
        </authorList>
    </citation>
    <scope>NUCLEOTIDE SEQUENCE [LARGE SCALE GENOMIC DNA]</scope>
    <source>
        <strain evidence="4">NBRC 103191</strain>
    </source>
</reference>
<dbReference type="Proteomes" id="UP001156645">
    <property type="component" value="Unassembled WGS sequence"/>
</dbReference>
<evidence type="ECO:0000313" key="1">
    <source>
        <dbReference type="EMBL" id="GLR30144.1"/>
    </source>
</evidence>
<evidence type="ECO:0008006" key="5">
    <source>
        <dbReference type="Google" id="ProtNLM"/>
    </source>
</evidence>
<dbReference type="RefSeq" id="WP_093069493.1">
    <property type="nucleotide sequence ID" value="NZ_BSOK01000061.1"/>
</dbReference>
<accession>A0A1G6X5L5</accession>
<dbReference type="EMBL" id="BSOK01000061">
    <property type="protein sequence ID" value="GLR30144.1"/>
    <property type="molecule type" value="Genomic_DNA"/>
</dbReference>
<organism evidence="2 3">
    <name type="scientific">Psychrobacter pacificensis</name>
    <dbReference type="NCBI Taxonomy" id="112002"/>
    <lineage>
        <taxon>Bacteria</taxon>
        <taxon>Pseudomonadati</taxon>
        <taxon>Pseudomonadota</taxon>
        <taxon>Gammaproteobacteria</taxon>
        <taxon>Moraxellales</taxon>
        <taxon>Moraxellaceae</taxon>
        <taxon>Psychrobacter</taxon>
    </lineage>
</organism>
<evidence type="ECO:0000313" key="4">
    <source>
        <dbReference type="Proteomes" id="UP001156645"/>
    </source>
</evidence>
<proteinExistence type="predicted"/>
<reference evidence="1" key="1">
    <citation type="journal article" date="2014" name="Int. J. Syst. Evol. Microbiol.">
        <title>Complete genome of a new Firmicutes species belonging to the dominant human colonic microbiota ('Ruminococcus bicirculans') reveals two chromosomes and a selective capacity to utilize plant glucans.</title>
        <authorList>
            <consortium name="NISC Comparative Sequencing Program"/>
            <person name="Wegmann U."/>
            <person name="Louis P."/>
            <person name="Goesmann A."/>
            <person name="Henrissat B."/>
            <person name="Duncan S.H."/>
            <person name="Flint H.J."/>
        </authorList>
    </citation>
    <scope>NUCLEOTIDE SEQUENCE</scope>
    <source>
        <strain evidence="1">NBRC 103191</strain>
    </source>
</reference>